<protein>
    <submittedName>
        <fullName evidence="2">Uncharacterized protein</fullName>
    </submittedName>
</protein>
<dbReference type="EMBL" id="JAUEPO010000002">
    <property type="protein sequence ID" value="KAK3333035.1"/>
    <property type="molecule type" value="Genomic_DNA"/>
</dbReference>
<feature type="region of interest" description="Disordered" evidence="1">
    <location>
        <begin position="74"/>
        <end position="102"/>
    </location>
</feature>
<feature type="region of interest" description="Disordered" evidence="1">
    <location>
        <begin position="16"/>
        <end position="36"/>
    </location>
</feature>
<feature type="compositionally biased region" description="Low complexity" evidence="1">
    <location>
        <begin position="88"/>
        <end position="102"/>
    </location>
</feature>
<evidence type="ECO:0000256" key="1">
    <source>
        <dbReference type="SAM" id="MobiDB-lite"/>
    </source>
</evidence>
<comment type="caution">
    <text evidence="2">The sequence shown here is derived from an EMBL/GenBank/DDBJ whole genome shotgun (WGS) entry which is preliminary data.</text>
</comment>
<proteinExistence type="predicted"/>
<keyword evidence="3" id="KW-1185">Reference proteome</keyword>
<feature type="compositionally biased region" description="Basic and acidic residues" evidence="1">
    <location>
        <begin position="173"/>
        <end position="183"/>
    </location>
</feature>
<evidence type="ECO:0000313" key="2">
    <source>
        <dbReference type="EMBL" id="KAK3333035.1"/>
    </source>
</evidence>
<feature type="compositionally biased region" description="Basic and acidic residues" evidence="1">
    <location>
        <begin position="190"/>
        <end position="202"/>
    </location>
</feature>
<name>A0AAE0MI41_9PEZI</name>
<reference evidence="2" key="2">
    <citation type="submission" date="2023-06" db="EMBL/GenBank/DDBJ databases">
        <authorList>
            <consortium name="Lawrence Berkeley National Laboratory"/>
            <person name="Haridas S."/>
            <person name="Hensen N."/>
            <person name="Bonometti L."/>
            <person name="Westerberg I."/>
            <person name="Brannstrom I.O."/>
            <person name="Guillou S."/>
            <person name="Cros-Aarteil S."/>
            <person name="Calhoun S."/>
            <person name="Kuo A."/>
            <person name="Mondo S."/>
            <person name="Pangilinan J."/>
            <person name="Riley R."/>
            <person name="Labutti K."/>
            <person name="Andreopoulos B."/>
            <person name="Lipzen A."/>
            <person name="Chen C."/>
            <person name="Yanf M."/>
            <person name="Daum C."/>
            <person name="Ng V."/>
            <person name="Clum A."/>
            <person name="Steindorff A."/>
            <person name="Ohm R."/>
            <person name="Martin F."/>
            <person name="Silar P."/>
            <person name="Natvig D."/>
            <person name="Lalanne C."/>
            <person name="Gautier V."/>
            <person name="Ament-Velasquez S.L."/>
            <person name="Kruys A."/>
            <person name="Hutchinson M.I."/>
            <person name="Powell A.J."/>
            <person name="Barry K."/>
            <person name="Miller A.N."/>
            <person name="Grigoriev I.V."/>
            <person name="Debuchy R."/>
            <person name="Gladieux P."/>
            <person name="Thoren M.H."/>
            <person name="Johannesson H."/>
        </authorList>
    </citation>
    <scope>NUCLEOTIDE SEQUENCE</scope>
    <source>
        <strain evidence="2">SMH4131-1</strain>
    </source>
</reference>
<feature type="compositionally biased region" description="Basic and acidic residues" evidence="1">
    <location>
        <begin position="20"/>
        <end position="30"/>
    </location>
</feature>
<gene>
    <name evidence="2" type="ORF">B0T19DRAFT_439840</name>
</gene>
<evidence type="ECO:0000313" key="3">
    <source>
        <dbReference type="Proteomes" id="UP001286456"/>
    </source>
</evidence>
<dbReference type="AlphaFoldDB" id="A0AAE0MI41"/>
<sequence length="272" mass="29631">MPARRESLDILVHKFSSKPPGHEAARLRENQRRHRARVKSQVTELQTSLAATQARLDAALLRIDELAAEVQRLRQGLPPSQPLPSPPISTISTETSSPSHSSITALTFTQASDPRQSRAAYLEGDDAEDLSPPVLGTSPASRFTAIAEVDPISISSKGANNVSSSDSPTVPAPEERPGSEREGFPPAEMDIDRDIPDPDSDHAYLPPPSPGESTIPCRDAFSILRERMLPDSDVEEAKRWLEPGFRRAIFPGGGCRVQTHILFAFVDHITPV</sequence>
<reference evidence="2" key="1">
    <citation type="journal article" date="2023" name="Mol. Phylogenet. Evol.">
        <title>Genome-scale phylogeny and comparative genomics of the fungal order Sordariales.</title>
        <authorList>
            <person name="Hensen N."/>
            <person name="Bonometti L."/>
            <person name="Westerberg I."/>
            <person name="Brannstrom I.O."/>
            <person name="Guillou S."/>
            <person name="Cros-Aarteil S."/>
            <person name="Calhoun S."/>
            <person name="Haridas S."/>
            <person name="Kuo A."/>
            <person name="Mondo S."/>
            <person name="Pangilinan J."/>
            <person name="Riley R."/>
            <person name="LaButti K."/>
            <person name="Andreopoulos B."/>
            <person name="Lipzen A."/>
            <person name="Chen C."/>
            <person name="Yan M."/>
            <person name="Daum C."/>
            <person name="Ng V."/>
            <person name="Clum A."/>
            <person name="Steindorff A."/>
            <person name="Ohm R.A."/>
            <person name="Martin F."/>
            <person name="Silar P."/>
            <person name="Natvig D.O."/>
            <person name="Lalanne C."/>
            <person name="Gautier V."/>
            <person name="Ament-Velasquez S.L."/>
            <person name="Kruys A."/>
            <person name="Hutchinson M.I."/>
            <person name="Powell A.J."/>
            <person name="Barry K."/>
            <person name="Miller A.N."/>
            <person name="Grigoriev I.V."/>
            <person name="Debuchy R."/>
            <person name="Gladieux P."/>
            <person name="Hiltunen Thoren M."/>
            <person name="Johannesson H."/>
        </authorList>
    </citation>
    <scope>NUCLEOTIDE SEQUENCE</scope>
    <source>
        <strain evidence="2">SMH4131-1</strain>
    </source>
</reference>
<accession>A0AAE0MI41</accession>
<feature type="compositionally biased region" description="Polar residues" evidence="1">
    <location>
        <begin position="155"/>
        <end position="168"/>
    </location>
</feature>
<feature type="region of interest" description="Disordered" evidence="1">
    <location>
        <begin position="155"/>
        <end position="212"/>
    </location>
</feature>
<dbReference type="Proteomes" id="UP001286456">
    <property type="component" value="Unassembled WGS sequence"/>
</dbReference>
<dbReference type="CDD" id="cd14688">
    <property type="entry name" value="bZIP_YAP"/>
    <property type="match status" value="1"/>
</dbReference>
<organism evidence="2 3">
    <name type="scientific">Cercophora scortea</name>
    <dbReference type="NCBI Taxonomy" id="314031"/>
    <lineage>
        <taxon>Eukaryota</taxon>
        <taxon>Fungi</taxon>
        <taxon>Dikarya</taxon>
        <taxon>Ascomycota</taxon>
        <taxon>Pezizomycotina</taxon>
        <taxon>Sordariomycetes</taxon>
        <taxon>Sordariomycetidae</taxon>
        <taxon>Sordariales</taxon>
        <taxon>Lasiosphaeriaceae</taxon>
        <taxon>Cercophora</taxon>
    </lineage>
</organism>